<comment type="catalytic activity">
    <reaction evidence="4">
        <text>(S)-ureidoglycolate = urea + glyoxylate</text>
        <dbReference type="Rhea" id="RHEA:11304"/>
        <dbReference type="ChEBI" id="CHEBI:16199"/>
        <dbReference type="ChEBI" id="CHEBI:36655"/>
        <dbReference type="ChEBI" id="CHEBI:57296"/>
        <dbReference type="EC" id="4.3.2.3"/>
    </reaction>
</comment>
<gene>
    <name evidence="5" type="ORF">C4E15_00535</name>
</gene>
<dbReference type="GO" id="GO:0050385">
    <property type="term" value="F:ureidoglycolate lyase activity"/>
    <property type="evidence" value="ECO:0007669"/>
    <property type="project" value="UniProtKB-EC"/>
</dbReference>
<evidence type="ECO:0000256" key="1">
    <source>
        <dbReference type="ARBA" id="ARBA00011738"/>
    </source>
</evidence>
<proteinExistence type="predicted"/>
<dbReference type="EMBL" id="PREU01000001">
    <property type="protein sequence ID" value="PPA77824.1"/>
    <property type="molecule type" value="Genomic_DNA"/>
</dbReference>
<dbReference type="SUPFAM" id="SSF51182">
    <property type="entry name" value="RmlC-like cupins"/>
    <property type="match status" value="1"/>
</dbReference>
<evidence type="ECO:0000256" key="3">
    <source>
        <dbReference type="ARBA" id="ARBA00023239"/>
    </source>
</evidence>
<comment type="caution">
    <text evidence="5">The sequence shown here is derived from an EMBL/GenBank/DDBJ whole genome shotgun (WGS) entry which is preliminary data.</text>
</comment>
<evidence type="ECO:0000256" key="4">
    <source>
        <dbReference type="ARBA" id="ARBA00047684"/>
    </source>
</evidence>
<dbReference type="InterPro" id="IPR024060">
    <property type="entry name" value="Ureidoglycolate_lyase_dom_sf"/>
</dbReference>
<comment type="subunit">
    <text evidence="1">Homodimer.</text>
</comment>
<keyword evidence="2" id="KW-0659">Purine metabolism</keyword>
<evidence type="ECO:0000313" key="6">
    <source>
        <dbReference type="Proteomes" id="UP000239990"/>
    </source>
</evidence>
<evidence type="ECO:0000313" key="5">
    <source>
        <dbReference type="EMBL" id="PPA77824.1"/>
    </source>
</evidence>
<dbReference type="Gene3D" id="2.60.120.480">
    <property type="entry name" value="Ureidoglycolate hydrolase"/>
    <property type="match status" value="1"/>
</dbReference>
<organism evidence="5 6">
    <name type="scientific">Achromobacter spanius</name>
    <dbReference type="NCBI Taxonomy" id="217203"/>
    <lineage>
        <taxon>Bacteria</taxon>
        <taxon>Pseudomonadati</taxon>
        <taxon>Pseudomonadota</taxon>
        <taxon>Betaproteobacteria</taxon>
        <taxon>Burkholderiales</taxon>
        <taxon>Alcaligenaceae</taxon>
        <taxon>Achromobacter</taxon>
    </lineage>
</organism>
<reference evidence="5 6" key="1">
    <citation type="submission" date="2018-02" db="EMBL/GenBank/DDBJ databases">
        <title>Draft Genome of Achromobacter spanius stain 6.</title>
        <authorList>
            <person name="Gunasekera T.S."/>
            <person name="Radwan O."/>
            <person name="Ruiz O.N."/>
        </authorList>
    </citation>
    <scope>NUCLEOTIDE SEQUENCE [LARGE SCALE GENOMIC DNA]</scope>
    <source>
        <strain evidence="5 6">6</strain>
    </source>
</reference>
<dbReference type="Proteomes" id="UP000239990">
    <property type="component" value="Unassembled WGS sequence"/>
</dbReference>
<dbReference type="PANTHER" id="PTHR21221">
    <property type="entry name" value="UREIDOGLYCOLATE HYDROLASE"/>
    <property type="match status" value="1"/>
</dbReference>
<dbReference type="InterPro" id="IPR007247">
    <property type="entry name" value="Ureidogly_lyase"/>
</dbReference>
<dbReference type="GO" id="GO:0004848">
    <property type="term" value="F:ureidoglycolate hydrolase activity"/>
    <property type="evidence" value="ECO:0007669"/>
    <property type="project" value="InterPro"/>
</dbReference>
<name>A0A2S5GXZ6_9BURK</name>
<evidence type="ECO:0000256" key="2">
    <source>
        <dbReference type="ARBA" id="ARBA00022631"/>
    </source>
</evidence>
<dbReference type="RefSeq" id="WP_046803331.1">
    <property type="nucleotide sequence ID" value="NZ_PREU01000001.1"/>
</dbReference>
<dbReference type="GO" id="GO:0000256">
    <property type="term" value="P:allantoin catabolic process"/>
    <property type="evidence" value="ECO:0007669"/>
    <property type="project" value="InterPro"/>
</dbReference>
<dbReference type="GO" id="GO:0006144">
    <property type="term" value="P:purine nucleobase metabolic process"/>
    <property type="evidence" value="ECO:0007669"/>
    <property type="project" value="UniProtKB-KW"/>
</dbReference>
<accession>A0A2S5GXZ6</accession>
<keyword evidence="3" id="KW-0456">Lyase</keyword>
<dbReference type="OrthoDB" id="8654422at2"/>
<protein>
    <submittedName>
        <fullName evidence="5">Ureidoglycolate hydrolase</fullName>
    </submittedName>
</protein>
<sequence length="187" mass="20160">MTSNTQLEVNDLTPQAFTPYGWMLGKPIPDGNGVPLFSNAATDFWQEHVFNTGAGGDAEVLWVNYRSRATDIASLEKHLLTQQAIVPLTGTIIQVVASSNADGSPDLTTLAAFLVPQGQGICMRPGCWHATRVVDAEVTCLMLTRRSTTLDLIQHLSTDARATESAIVAIATHQLEDVAEREQAVDA</sequence>
<dbReference type="AlphaFoldDB" id="A0A2S5GXZ6"/>
<dbReference type="InterPro" id="IPR011051">
    <property type="entry name" value="RmlC_Cupin_sf"/>
</dbReference>
<dbReference type="Pfam" id="PF04115">
    <property type="entry name" value="Ureidogly_lyase"/>
    <property type="match status" value="1"/>
</dbReference>
<keyword evidence="5" id="KW-0378">Hydrolase</keyword>
<dbReference type="PANTHER" id="PTHR21221:SF1">
    <property type="entry name" value="UREIDOGLYCOLATE LYASE"/>
    <property type="match status" value="1"/>
</dbReference>